<dbReference type="OrthoDB" id="3235026at2759"/>
<dbReference type="SUPFAM" id="SSF52047">
    <property type="entry name" value="RNI-like"/>
    <property type="match status" value="1"/>
</dbReference>
<dbReference type="AlphaFoldDB" id="A0A9P7G6B8"/>
<name>A0A9P7G6B8_9AGAR</name>
<gene>
    <name evidence="1" type="ORF">DXG03_008660</name>
</gene>
<keyword evidence="2" id="KW-1185">Reference proteome</keyword>
<evidence type="ECO:0000313" key="1">
    <source>
        <dbReference type="EMBL" id="KAG5644363.1"/>
    </source>
</evidence>
<dbReference type="Gene3D" id="3.80.10.10">
    <property type="entry name" value="Ribonuclease Inhibitor"/>
    <property type="match status" value="1"/>
</dbReference>
<protein>
    <recommendedName>
        <fullName evidence="3">F-box domain-containing protein</fullName>
    </recommendedName>
</protein>
<evidence type="ECO:0000313" key="2">
    <source>
        <dbReference type="Proteomes" id="UP000775547"/>
    </source>
</evidence>
<proteinExistence type="predicted"/>
<sequence>MAIAGTCAWHTLPNEMKLAVVESLEINDAKTFSKVDIRTYRICVPTTFKRVKLSSLEQLHSFLENVPRAYCQNIQDLDVSTQEDQCSEVGSYHQQAKAEAVISLLVASPRLIKLALRLAGSSDKSIIVPFINLSELKHLTIANCNKEEHSPLSERLVVSIAASARSLEYLSLDNIARSAMHAPECVGVYPYVPLVTGDDDIPDHPSLGSELSLPSLLRLPTLKTLIIRDTHLGDQRWATTPVACQLKVLDLGSCYHESEDFNRICTERIMGAVGRTIDEFSLATAVSDTGFATPSVTPLPRLRKLHISPFFPVDSVVDTMTTLAGSPIETLSMQCYEDDVVDVCAALQDFLSVRVERGAGFYDKLKRIDVCVAANDDSTHDAEEREERIEATKRLLDFCRDLRLASVVCKAVAESALLHGHYPLGQLRHAYDKKISAHVIGRALL</sequence>
<reference evidence="1" key="2">
    <citation type="submission" date="2021-10" db="EMBL/GenBank/DDBJ databases">
        <title>Phylogenomics reveals ancestral predisposition of the termite-cultivated fungus Termitomyces towards a domesticated lifestyle.</title>
        <authorList>
            <person name="Auxier B."/>
            <person name="Grum-Grzhimaylo A."/>
            <person name="Cardenas M.E."/>
            <person name="Lodge J.D."/>
            <person name="Laessoe T."/>
            <person name="Pedersen O."/>
            <person name="Smith M.E."/>
            <person name="Kuyper T.W."/>
            <person name="Franco-Molano E.A."/>
            <person name="Baroni T.J."/>
            <person name="Aanen D.K."/>
        </authorList>
    </citation>
    <scope>NUCLEOTIDE SEQUENCE</scope>
    <source>
        <strain evidence="1">AP01</strain>
        <tissue evidence="1">Mycelium</tissue>
    </source>
</reference>
<accession>A0A9P7G6B8</accession>
<reference evidence="1" key="1">
    <citation type="submission" date="2020-07" db="EMBL/GenBank/DDBJ databases">
        <authorList>
            <person name="Nieuwenhuis M."/>
            <person name="Van De Peppel L.J.J."/>
        </authorList>
    </citation>
    <scope>NUCLEOTIDE SEQUENCE</scope>
    <source>
        <strain evidence="1">AP01</strain>
        <tissue evidence="1">Mycelium</tissue>
    </source>
</reference>
<dbReference type="Proteomes" id="UP000775547">
    <property type="component" value="Unassembled WGS sequence"/>
</dbReference>
<dbReference type="EMBL" id="JABCKV010000073">
    <property type="protein sequence ID" value="KAG5644363.1"/>
    <property type="molecule type" value="Genomic_DNA"/>
</dbReference>
<dbReference type="InterPro" id="IPR032675">
    <property type="entry name" value="LRR_dom_sf"/>
</dbReference>
<organism evidence="1 2">
    <name type="scientific">Asterophora parasitica</name>
    <dbReference type="NCBI Taxonomy" id="117018"/>
    <lineage>
        <taxon>Eukaryota</taxon>
        <taxon>Fungi</taxon>
        <taxon>Dikarya</taxon>
        <taxon>Basidiomycota</taxon>
        <taxon>Agaricomycotina</taxon>
        <taxon>Agaricomycetes</taxon>
        <taxon>Agaricomycetidae</taxon>
        <taxon>Agaricales</taxon>
        <taxon>Tricholomatineae</taxon>
        <taxon>Lyophyllaceae</taxon>
        <taxon>Asterophora</taxon>
    </lineage>
</organism>
<comment type="caution">
    <text evidence="1">The sequence shown here is derived from an EMBL/GenBank/DDBJ whole genome shotgun (WGS) entry which is preliminary data.</text>
</comment>
<evidence type="ECO:0008006" key="3">
    <source>
        <dbReference type="Google" id="ProtNLM"/>
    </source>
</evidence>